<proteinExistence type="predicted"/>
<dbReference type="Pfam" id="PF20225">
    <property type="entry name" value="DUF6584"/>
    <property type="match status" value="1"/>
</dbReference>
<protein>
    <submittedName>
        <fullName evidence="1">Uncharacterized protein</fullName>
    </submittedName>
</protein>
<evidence type="ECO:0000313" key="1">
    <source>
        <dbReference type="EMBL" id="CAA9240281.1"/>
    </source>
</evidence>
<accession>A0A6J4I2Q7</accession>
<feature type="non-terminal residue" evidence="1">
    <location>
        <position position="1"/>
    </location>
</feature>
<name>A0A6J4I2Q7_9CHLR</name>
<dbReference type="AlphaFoldDB" id="A0A6J4I2Q7"/>
<dbReference type="InterPro" id="IPR046491">
    <property type="entry name" value="DUF6584"/>
</dbReference>
<dbReference type="EMBL" id="CADCTR010000437">
    <property type="protein sequence ID" value="CAA9240281.1"/>
    <property type="molecule type" value="Genomic_DNA"/>
</dbReference>
<sequence length="122" mass="14052">SADLRARALLAQYYRADGYAEEAGRWGYFNEATPAERAAYEHQCAHRRHEHWTATYILRGLRWTAPLESVPQEVCTILTDLRNRSERETTTWWDKVHPVRSLLARALSRLTRTPAAAREASG</sequence>
<gene>
    <name evidence="1" type="ORF">AVDCRST_MAG93-1294</name>
</gene>
<organism evidence="1">
    <name type="scientific">uncultured Chloroflexia bacterium</name>
    <dbReference type="NCBI Taxonomy" id="1672391"/>
    <lineage>
        <taxon>Bacteria</taxon>
        <taxon>Bacillati</taxon>
        <taxon>Chloroflexota</taxon>
        <taxon>Chloroflexia</taxon>
        <taxon>environmental samples</taxon>
    </lineage>
</organism>
<reference evidence="1" key="1">
    <citation type="submission" date="2020-02" db="EMBL/GenBank/DDBJ databases">
        <authorList>
            <person name="Meier V. D."/>
        </authorList>
    </citation>
    <scope>NUCLEOTIDE SEQUENCE</scope>
    <source>
        <strain evidence="1">AVDCRST_MAG93</strain>
    </source>
</reference>